<feature type="transmembrane region" description="Helical" evidence="1">
    <location>
        <begin position="207"/>
        <end position="230"/>
    </location>
</feature>
<feature type="transmembrane region" description="Helical" evidence="1">
    <location>
        <begin position="83"/>
        <end position="102"/>
    </location>
</feature>
<evidence type="ECO:0000313" key="2">
    <source>
        <dbReference type="EMBL" id="OGY18758.1"/>
    </source>
</evidence>
<feature type="transmembrane region" description="Helical" evidence="1">
    <location>
        <begin position="157"/>
        <end position="179"/>
    </location>
</feature>
<keyword evidence="1" id="KW-0472">Membrane</keyword>
<name>A0A1G1VTM7_9BACT</name>
<evidence type="ECO:0000256" key="1">
    <source>
        <dbReference type="SAM" id="Phobius"/>
    </source>
</evidence>
<evidence type="ECO:0000313" key="3">
    <source>
        <dbReference type="Proteomes" id="UP000179233"/>
    </source>
</evidence>
<keyword evidence="1" id="KW-0812">Transmembrane</keyword>
<dbReference type="AlphaFoldDB" id="A0A1G1VTM7"/>
<gene>
    <name evidence="2" type="ORF">A2786_04665</name>
</gene>
<dbReference type="PANTHER" id="PTHR31272:SF9">
    <property type="entry name" value="BLL1027 PROTEIN"/>
    <property type="match status" value="1"/>
</dbReference>
<comment type="caution">
    <text evidence="2">The sequence shown here is derived from an EMBL/GenBank/DDBJ whole genome shotgun (WGS) entry which is preliminary data.</text>
</comment>
<protein>
    <submittedName>
        <fullName evidence="2">Uncharacterized protein</fullName>
    </submittedName>
</protein>
<keyword evidence="1" id="KW-1133">Transmembrane helix</keyword>
<proteinExistence type="predicted"/>
<feature type="transmembrane region" description="Helical" evidence="1">
    <location>
        <begin position="123"/>
        <end position="145"/>
    </location>
</feature>
<dbReference type="EMBL" id="MHCJ01000003">
    <property type="protein sequence ID" value="OGY18758.1"/>
    <property type="molecule type" value="Genomic_DNA"/>
</dbReference>
<accession>A0A1G1VTM7</accession>
<dbReference type="Proteomes" id="UP000179233">
    <property type="component" value="Unassembled WGS sequence"/>
</dbReference>
<feature type="transmembrane region" description="Helical" evidence="1">
    <location>
        <begin position="53"/>
        <end position="77"/>
    </location>
</feature>
<organism evidence="2 3">
    <name type="scientific">Candidatus Chisholmbacteria bacterium RIFCSPHIGHO2_01_FULL_52_32</name>
    <dbReference type="NCBI Taxonomy" id="1797591"/>
    <lineage>
        <taxon>Bacteria</taxon>
        <taxon>Candidatus Chisholmiibacteriota</taxon>
    </lineage>
</organism>
<dbReference type="PANTHER" id="PTHR31272">
    <property type="entry name" value="CYTOCHROME C-TYPE BIOGENESIS PROTEIN HI_1454-RELATED"/>
    <property type="match status" value="1"/>
</dbReference>
<dbReference type="InterPro" id="IPR051790">
    <property type="entry name" value="Cytochrome_c-biogenesis_DsbD"/>
</dbReference>
<feature type="transmembrane region" description="Helical" evidence="1">
    <location>
        <begin position="6"/>
        <end position="33"/>
    </location>
</feature>
<sequence length="285" mass="30719">MEGSQALYQISLIAAFAAGIVALFAPCCISYLLPAYFANIFKEKKRVLMATLIYSLGIFVVMLPVVLGAKALSLLFFRLHDQTYTIGGIFMLVLAAFSLLGIKLPMPHFALRQKEQEHDPFSTFTLGIFSGITSACCAPVLIGVVTLSALTPTTLQALGVGLAYVFGMVTPLYLASAFIHKRNILEKPILRRKVGEIALGTRRYPIYITNIIATAIFTTTGLLTIILSQTGMLGMPGQESAVVKLISDTAMTVTGFTAAFPAVNAVFAGLGGYLLYRFLKETLGK</sequence>
<reference evidence="2 3" key="1">
    <citation type="journal article" date="2016" name="Nat. Commun.">
        <title>Thousands of microbial genomes shed light on interconnected biogeochemical processes in an aquifer system.</title>
        <authorList>
            <person name="Anantharaman K."/>
            <person name="Brown C.T."/>
            <person name="Hug L.A."/>
            <person name="Sharon I."/>
            <person name="Castelle C.J."/>
            <person name="Probst A.J."/>
            <person name="Thomas B.C."/>
            <person name="Singh A."/>
            <person name="Wilkins M.J."/>
            <person name="Karaoz U."/>
            <person name="Brodie E.L."/>
            <person name="Williams K.H."/>
            <person name="Hubbard S.S."/>
            <person name="Banfield J.F."/>
        </authorList>
    </citation>
    <scope>NUCLEOTIDE SEQUENCE [LARGE SCALE GENOMIC DNA]</scope>
</reference>
<feature type="transmembrane region" description="Helical" evidence="1">
    <location>
        <begin position="250"/>
        <end position="276"/>
    </location>
</feature>